<dbReference type="InterPro" id="IPR050240">
    <property type="entry name" value="DNA_pol_type-B"/>
</dbReference>
<comment type="caution">
    <text evidence="3">The sequence shown here is derived from an EMBL/GenBank/DDBJ whole genome shotgun (WGS) entry which is preliminary data.</text>
</comment>
<evidence type="ECO:0000256" key="1">
    <source>
        <dbReference type="SAM" id="MobiDB-lite"/>
    </source>
</evidence>
<dbReference type="GO" id="GO:0045004">
    <property type="term" value="P:DNA replication proofreading"/>
    <property type="evidence" value="ECO:0007669"/>
    <property type="project" value="TreeGrafter"/>
</dbReference>
<dbReference type="InterPro" id="IPR056447">
    <property type="entry name" value="REV3_N"/>
</dbReference>
<dbReference type="Pfam" id="PF24065">
    <property type="entry name" value="REV3_N"/>
    <property type="match status" value="1"/>
</dbReference>
<evidence type="ECO:0000313" key="4">
    <source>
        <dbReference type="Proteomes" id="UP000829720"/>
    </source>
</evidence>
<dbReference type="PANTHER" id="PTHR10322">
    <property type="entry name" value="DNA POLYMERASE CATALYTIC SUBUNIT"/>
    <property type="match status" value="1"/>
</dbReference>
<proteinExistence type="predicted"/>
<dbReference type="GO" id="GO:0006297">
    <property type="term" value="P:nucleotide-excision repair, DNA gap filling"/>
    <property type="evidence" value="ECO:0007669"/>
    <property type="project" value="TreeGrafter"/>
</dbReference>
<sequence>MDLKRKNGPKMGGGPQAKWSKMGGEWDDSPSLFEEELAMLDEAEMEAESREGQAGPDVIPDADLFSADLNPRWCRPVAPPLNPETDQLTFQQIDLDYYLGSAVAGMPGQCKGSVPIIRMFGVTDAGHSVCCHVHGFAPYFYIPAPSGFTASHLSDFRRS</sequence>
<gene>
    <name evidence="3" type="ORF">AGOR_G00093130</name>
</gene>
<feature type="domain" description="DNA polymerase zeta catalytic subunit N-terminal" evidence="2">
    <location>
        <begin position="93"/>
        <end position="134"/>
    </location>
</feature>
<dbReference type="Gene3D" id="2.40.50.730">
    <property type="match status" value="1"/>
</dbReference>
<dbReference type="EMBL" id="JAERUA010000008">
    <property type="protein sequence ID" value="KAI1896276.1"/>
    <property type="molecule type" value="Genomic_DNA"/>
</dbReference>
<evidence type="ECO:0000313" key="3">
    <source>
        <dbReference type="EMBL" id="KAI1896276.1"/>
    </source>
</evidence>
<organism evidence="3 4">
    <name type="scientific">Albula goreensis</name>
    <dbReference type="NCBI Taxonomy" id="1534307"/>
    <lineage>
        <taxon>Eukaryota</taxon>
        <taxon>Metazoa</taxon>
        <taxon>Chordata</taxon>
        <taxon>Craniata</taxon>
        <taxon>Vertebrata</taxon>
        <taxon>Euteleostomi</taxon>
        <taxon>Actinopterygii</taxon>
        <taxon>Neopterygii</taxon>
        <taxon>Teleostei</taxon>
        <taxon>Albuliformes</taxon>
        <taxon>Albulidae</taxon>
        <taxon>Albula</taxon>
    </lineage>
</organism>
<dbReference type="PANTHER" id="PTHR10322:SF23">
    <property type="entry name" value="DNA POLYMERASE DELTA CATALYTIC SUBUNIT"/>
    <property type="match status" value="1"/>
</dbReference>
<dbReference type="GO" id="GO:0003887">
    <property type="term" value="F:DNA-directed DNA polymerase activity"/>
    <property type="evidence" value="ECO:0007669"/>
    <property type="project" value="TreeGrafter"/>
</dbReference>
<dbReference type="GO" id="GO:0006287">
    <property type="term" value="P:base-excision repair, gap-filling"/>
    <property type="evidence" value="ECO:0007669"/>
    <property type="project" value="TreeGrafter"/>
</dbReference>
<dbReference type="OrthoDB" id="2414538at2759"/>
<keyword evidence="4" id="KW-1185">Reference proteome</keyword>
<dbReference type="GO" id="GO:0043625">
    <property type="term" value="C:delta DNA polymerase complex"/>
    <property type="evidence" value="ECO:0007669"/>
    <property type="project" value="TreeGrafter"/>
</dbReference>
<accession>A0A8T3DJP5</accession>
<dbReference type="GO" id="GO:0008296">
    <property type="term" value="F:3'-5'-DNA exonuclease activity"/>
    <property type="evidence" value="ECO:0007669"/>
    <property type="project" value="TreeGrafter"/>
</dbReference>
<dbReference type="Proteomes" id="UP000829720">
    <property type="component" value="Unassembled WGS sequence"/>
</dbReference>
<protein>
    <recommendedName>
        <fullName evidence="2">DNA polymerase zeta catalytic subunit N-terminal domain-containing protein</fullName>
    </recommendedName>
</protein>
<name>A0A8T3DJP5_9TELE</name>
<dbReference type="InterPro" id="IPR012337">
    <property type="entry name" value="RNaseH-like_sf"/>
</dbReference>
<reference evidence="3" key="1">
    <citation type="submission" date="2021-01" db="EMBL/GenBank/DDBJ databases">
        <authorList>
            <person name="Zahm M."/>
            <person name="Roques C."/>
            <person name="Cabau C."/>
            <person name="Klopp C."/>
            <person name="Donnadieu C."/>
            <person name="Jouanno E."/>
            <person name="Lampietro C."/>
            <person name="Louis A."/>
            <person name="Herpin A."/>
            <person name="Echchiki A."/>
            <person name="Berthelot C."/>
            <person name="Parey E."/>
            <person name="Roest-Crollius H."/>
            <person name="Braasch I."/>
            <person name="Postlethwait J."/>
            <person name="Bobe J."/>
            <person name="Montfort J."/>
            <person name="Bouchez O."/>
            <person name="Begum T."/>
            <person name="Mejri S."/>
            <person name="Adams A."/>
            <person name="Chen W.-J."/>
            <person name="Guiguen Y."/>
        </authorList>
    </citation>
    <scope>NUCLEOTIDE SEQUENCE</scope>
    <source>
        <tissue evidence="3">Blood</tissue>
    </source>
</reference>
<feature type="region of interest" description="Disordered" evidence="1">
    <location>
        <begin position="1"/>
        <end position="29"/>
    </location>
</feature>
<dbReference type="AlphaFoldDB" id="A0A8T3DJP5"/>
<evidence type="ECO:0000259" key="2">
    <source>
        <dbReference type="Pfam" id="PF24065"/>
    </source>
</evidence>
<dbReference type="SUPFAM" id="SSF53098">
    <property type="entry name" value="Ribonuclease H-like"/>
    <property type="match status" value="1"/>
</dbReference>